<evidence type="ECO:0000256" key="1">
    <source>
        <dbReference type="ARBA" id="ARBA00022801"/>
    </source>
</evidence>
<protein>
    <submittedName>
        <fullName evidence="2">Palmitoyl-protein_thioesterase</fullName>
    </submittedName>
</protein>
<evidence type="ECO:0000313" key="3">
    <source>
        <dbReference type="Proteomes" id="UP001642409"/>
    </source>
</evidence>
<name>A0ABP1IKH8_9EUKA</name>
<dbReference type="Gene3D" id="3.40.50.1820">
    <property type="entry name" value="alpha/beta hydrolase"/>
    <property type="match status" value="1"/>
</dbReference>
<reference evidence="2 3" key="1">
    <citation type="submission" date="2024-07" db="EMBL/GenBank/DDBJ databases">
        <authorList>
            <person name="Akdeniz Z."/>
        </authorList>
    </citation>
    <scope>NUCLEOTIDE SEQUENCE [LARGE SCALE GENOMIC DNA]</scope>
</reference>
<evidence type="ECO:0000313" key="2">
    <source>
        <dbReference type="EMBL" id="CAL6018101.1"/>
    </source>
</evidence>
<dbReference type="Proteomes" id="UP001642409">
    <property type="component" value="Unassembled WGS sequence"/>
</dbReference>
<keyword evidence="3" id="KW-1185">Reference proteome</keyword>
<proteinExistence type="predicted"/>
<gene>
    <name evidence="2" type="ORF">HINF_LOCUS26302</name>
</gene>
<organism evidence="2 3">
    <name type="scientific">Hexamita inflata</name>
    <dbReference type="NCBI Taxonomy" id="28002"/>
    <lineage>
        <taxon>Eukaryota</taxon>
        <taxon>Metamonada</taxon>
        <taxon>Diplomonadida</taxon>
        <taxon>Hexamitidae</taxon>
        <taxon>Hexamitinae</taxon>
        <taxon>Hexamita</taxon>
    </lineage>
</organism>
<keyword evidence="1" id="KW-0378">Hydrolase</keyword>
<dbReference type="EMBL" id="CAXDID020000080">
    <property type="protein sequence ID" value="CAL6018101.1"/>
    <property type="molecule type" value="Genomic_DNA"/>
</dbReference>
<dbReference type="SUPFAM" id="SSF53474">
    <property type="entry name" value="alpha/beta-Hydrolases"/>
    <property type="match status" value="1"/>
</dbReference>
<sequence length="286" mass="33001">MIILSIILTTQPPVVLMHGFTENKDAMNFLDQYLKEVIPNLYVLNCEVGNGKHDSLFMDTYSSVKELTQCIVNDPNLKDGFISLGLSQGGYLLRGYLQTRTETMPKVLRFITLASPLGGFYCGVTQACGEYPTLPHFLNELIDDLEYTDFIQNLLTAAGYWRNPYKLDEYLDYGTHLAHMNNEVDFNQTLKDNFMQPDKFILFGSDNDGLITPWQSTWFGYYNDGDDKVVIPMEERDIYKKDLFGLKTLNEQGRIHRINSGMNHHKQKLDEKFIKEQLASWVQMDM</sequence>
<comment type="caution">
    <text evidence="2">The sequence shown here is derived from an EMBL/GenBank/DDBJ whole genome shotgun (WGS) entry which is preliminary data.</text>
</comment>
<dbReference type="Pfam" id="PF02089">
    <property type="entry name" value="Palm_thioest"/>
    <property type="match status" value="1"/>
</dbReference>
<dbReference type="InterPro" id="IPR029058">
    <property type="entry name" value="AB_hydrolase_fold"/>
</dbReference>
<dbReference type="PANTHER" id="PTHR11247:SF8">
    <property type="entry name" value="PALMITOYL-PROTEIN THIOESTERASE 1"/>
    <property type="match status" value="1"/>
</dbReference>
<accession>A0ABP1IKH8</accession>
<dbReference type="PANTHER" id="PTHR11247">
    <property type="entry name" value="PALMITOYL-PROTEIN THIOESTERASE/DOLICHYLDIPHOSPHATASE 1"/>
    <property type="match status" value="1"/>
</dbReference>